<dbReference type="EMBL" id="JRZE01000001">
    <property type="protein sequence ID" value="KHF45886.1"/>
    <property type="molecule type" value="Genomic_DNA"/>
</dbReference>
<evidence type="ECO:0000256" key="3">
    <source>
        <dbReference type="ARBA" id="ARBA00022475"/>
    </source>
</evidence>
<dbReference type="NCBIfam" id="TIGR01726">
    <property type="entry name" value="HEQRo_perm_3TM"/>
    <property type="match status" value="1"/>
</dbReference>
<dbReference type="Proteomes" id="UP000030848">
    <property type="component" value="Unassembled WGS sequence"/>
</dbReference>
<dbReference type="GO" id="GO:0043190">
    <property type="term" value="C:ATP-binding cassette (ABC) transporter complex"/>
    <property type="evidence" value="ECO:0007669"/>
    <property type="project" value="InterPro"/>
</dbReference>
<evidence type="ECO:0000313" key="11">
    <source>
        <dbReference type="Proteomes" id="UP000030848"/>
    </source>
</evidence>
<dbReference type="PROSITE" id="PS50928">
    <property type="entry name" value="ABC_TM1"/>
    <property type="match status" value="1"/>
</dbReference>
<reference evidence="10 11" key="1">
    <citation type="submission" date="2014-10" db="EMBL/GenBank/DDBJ databases">
        <title>Genome sequence of Micropolyspora internatus JCM3315.</title>
        <authorList>
            <person name="Shin S.-K."/>
            <person name="Yi H."/>
        </authorList>
    </citation>
    <scope>NUCLEOTIDE SEQUENCE [LARGE SCALE GENOMIC DNA]</scope>
    <source>
        <strain evidence="10 11">JCM 3315</strain>
    </source>
</reference>
<dbReference type="InterPro" id="IPR043429">
    <property type="entry name" value="ArtM/GltK/GlnP/TcyL/YhdX-like"/>
</dbReference>
<evidence type="ECO:0000256" key="6">
    <source>
        <dbReference type="ARBA" id="ARBA00022989"/>
    </source>
</evidence>
<dbReference type="AlphaFoldDB" id="A0A837DJ19"/>
<comment type="caution">
    <text evidence="10">The sequence shown here is derived from an EMBL/GenBank/DDBJ whole genome shotgun (WGS) entry which is preliminary data.</text>
</comment>
<sequence length="241" mass="26698">MNDIPTLLDWTDNLVRGLGITLLVTALGTVLMLVVSVFLGLLARSSNLLSRGSARIVIEFFRGTSLPIQLWWLFFALPLLGIKFDPILVGVLAFGLNYGAYGAEVVRGSLEAVPRPQWEAAVALNLSPTQRMTRVVWPQAIALMIPSMNNLFIQLLKSTPLLYTISLVDLMTMGESFHEAGGDRTLIYLVLMAIYFVLAYAVTLLSNMAEVAVKARLGRHEGLRSVFRLRKPVPQEEVTIR</sequence>
<feature type="transmembrane region" description="Helical" evidence="8">
    <location>
        <begin position="185"/>
        <end position="206"/>
    </location>
</feature>
<evidence type="ECO:0000256" key="1">
    <source>
        <dbReference type="ARBA" id="ARBA00004651"/>
    </source>
</evidence>
<accession>A0A837DJ19</accession>
<dbReference type="Gene3D" id="1.10.3720.10">
    <property type="entry name" value="MetI-like"/>
    <property type="match status" value="1"/>
</dbReference>
<dbReference type="PANTHER" id="PTHR30614">
    <property type="entry name" value="MEMBRANE COMPONENT OF AMINO ACID ABC TRANSPORTER"/>
    <property type="match status" value="1"/>
</dbReference>
<dbReference type="PANTHER" id="PTHR30614:SF0">
    <property type="entry name" value="L-CYSTINE TRANSPORT SYSTEM PERMEASE PROTEIN TCYL"/>
    <property type="match status" value="1"/>
</dbReference>
<keyword evidence="2 8" id="KW-0813">Transport</keyword>
<feature type="transmembrane region" description="Helical" evidence="8">
    <location>
        <begin position="64"/>
        <end position="81"/>
    </location>
</feature>
<comment type="subcellular location">
    <subcellularLocation>
        <location evidence="1 8">Cell membrane</location>
        <topology evidence="1 8">Multi-pass membrane protein</topology>
    </subcellularLocation>
</comment>
<dbReference type="GO" id="GO:0022857">
    <property type="term" value="F:transmembrane transporter activity"/>
    <property type="evidence" value="ECO:0007669"/>
    <property type="project" value="InterPro"/>
</dbReference>
<dbReference type="RefSeq" id="WP_037307570.1">
    <property type="nucleotide sequence ID" value="NZ_FOWS01000003.1"/>
</dbReference>
<feature type="transmembrane region" description="Helical" evidence="8">
    <location>
        <begin position="20"/>
        <end position="43"/>
    </location>
</feature>
<evidence type="ECO:0000259" key="9">
    <source>
        <dbReference type="PROSITE" id="PS50928"/>
    </source>
</evidence>
<dbReference type="InterPro" id="IPR010065">
    <property type="entry name" value="AA_ABC_transptr_permease_3TM"/>
</dbReference>
<evidence type="ECO:0000256" key="8">
    <source>
        <dbReference type="RuleBase" id="RU363032"/>
    </source>
</evidence>
<dbReference type="GO" id="GO:0006865">
    <property type="term" value="P:amino acid transport"/>
    <property type="evidence" value="ECO:0007669"/>
    <property type="project" value="UniProtKB-KW"/>
</dbReference>
<evidence type="ECO:0000313" key="10">
    <source>
        <dbReference type="EMBL" id="KHF45886.1"/>
    </source>
</evidence>
<dbReference type="CDD" id="cd06261">
    <property type="entry name" value="TM_PBP2"/>
    <property type="match status" value="1"/>
</dbReference>
<protein>
    <submittedName>
        <fullName evidence="10">Amino acid ABC transporter permease</fullName>
    </submittedName>
</protein>
<comment type="similarity">
    <text evidence="8">Belongs to the binding-protein-dependent transport system permease family.</text>
</comment>
<evidence type="ECO:0000256" key="4">
    <source>
        <dbReference type="ARBA" id="ARBA00022692"/>
    </source>
</evidence>
<feature type="domain" description="ABC transmembrane type-1" evidence="9">
    <location>
        <begin position="18"/>
        <end position="206"/>
    </location>
</feature>
<gene>
    <name evidence="10" type="ORF">MINT15_01870</name>
</gene>
<name>A0A837DJ19_9PSEU</name>
<dbReference type="Pfam" id="PF00528">
    <property type="entry name" value="BPD_transp_1"/>
    <property type="match status" value="1"/>
</dbReference>
<evidence type="ECO:0000256" key="2">
    <source>
        <dbReference type="ARBA" id="ARBA00022448"/>
    </source>
</evidence>
<evidence type="ECO:0000256" key="7">
    <source>
        <dbReference type="ARBA" id="ARBA00023136"/>
    </source>
</evidence>
<evidence type="ECO:0000256" key="5">
    <source>
        <dbReference type="ARBA" id="ARBA00022970"/>
    </source>
</evidence>
<keyword evidence="4 8" id="KW-0812">Transmembrane</keyword>
<keyword evidence="5" id="KW-0029">Amino-acid transport</keyword>
<keyword evidence="6 8" id="KW-1133">Transmembrane helix</keyword>
<organism evidence="10 11">
    <name type="scientific">Saccharomonospora viridis</name>
    <dbReference type="NCBI Taxonomy" id="1852"/>
    <lineage>
        <taxon>Bacteria</taxon>
        <taxon>Bacillati</taxon>
        <taxon>Actinomycetota</taxon>
        <taxon>Actinomycetes</taxon>
        <taxon>Pseudonocardiales</taxon>
        <taxon>Pseudonocardiaceae</taxon>
        <taxon>Saccharomonospora</taxon>
    </lineage>
</organism>
<proteinExistence type="inferred from homology"/>
<dbReference type="OrthoDB" id="9814902at2"/>
<keyword evidence="7 8" id="KW-0472">Membrane</keyword>
<dbReference type="InterPro" id="IPR035906">
    <property type="entry name" value="MetI-like_sf"/>
</dbReference>
<keyword evidence="3" id="KW-1003">Cell membrane</keyword>
<dbReference type="InterPro" id="IPR000515">
    <property type="entry name" value="MetI-like"/>
</dbReference>
<dbReference type="SUPFAM" id="SSF161098">
    <property type="entry name" value="MetI-like"/>
    <property type="match status" value="1"/>
</dbReference>